<keyword evidence="1" id="KW-0472">Membrane</keyword>
<dbReference type="InParanoid" id="D7G0V8"/>
<organism evidence="3 4">
    <name type="scientific">Ectocarpus siliculosus</name>
    <name type="common">Brown alga</name>
    <name type="synonym">Conferva siliculosa</name>
    <dbReference type="NCBI Taxonomy" id="2880"/>
    <lineage>
        <taxon>Eukaryota</taxon>
        <taxon>Sar</taxon>
        <taxon>Stramenopiles</taxon>
        <taxon>Ochrophyta</taxon>
        <taxon>PX clade</taxon>
        <taxon>Phaeophyceae</taxon>
        <taxon>Ectocarpales</taxon>
        <taxon>Ectocarpaceae</taxon>
        <taxon>Ectocarpus</taxon>
    </lineage>
</organism>
<sequence length="249" mass="26905">MFRIFDPYAMALSLLVGGVGFCTTFYFNTEMSEWGKDEIAYPMMAMIYVYARNARFFESDEESSAKILQGHGGGAAAEGEDGKFQAPSPVGVPGLVTVKGPPLAAPKAGSLAVVFFFATWSDSCEQVLPAFLAVAARYIDEGISFAGVTQEEEEELRYFVETYQRSLRPVTLLADEQGVLTAGYQGGHRTKTIPHCYIVRGGSGDTGAGAGFGVVEWHGHPARLEAALGYLMDDDEAREDTVEGKGVRK</sequence>
<keyword evidence="1" id="KW-0812">Transmembrane</keyword>
<evidence type="ECO:0000313" key="3">
    <source>
        <dbReference type="EMBL" id="CBJ26702.1"/>
    </source>
</evidence>
<dbReference type="GO" id="GO:0016209">
    <property type="term" value="F:antioxidant activity"/>
    <property type="evidence" value="ECO:0007669"/>
    <property type="project" value="InterPro"/>
</dbReference>
<keyword evidence="4" id="KW-1185">Reference proteome</keyword>
<dbReference type="GO" id="GO:0016491">
    <property type="term" value="F:oxidoreductase activity"/>
    <property type="evidence" value="ECO:0007669"/>
    <property type="project" value="InterPro"/>
</dbReference>
<dbReference type="Gene3D" id="3.40.30.10">
    <property type="entry name" value="Glutaredoxin"/>
    <property type="match status" value="1"/>
</dbReference>
<gene>
    <name evidence="3" type="ORF">Esi_0042_0036</name>
</gene>
<dbReference type="EMBL" id="FN649760">
    <property type="protein sequence ID" value="CBJ26702.1"/>
    <property type="molecule type" value="Genomic_DNA"/>
</dbReference>
<accession>D7G0V8</accession>
<dbReference type="Pfam" id="PF00578">
    <property type="entry name" value="AhpC-TSA"/>
    <property type="match status" value="1"/>
</dbReference>
<dbReference type="InterPro" id="IPR000866">
    <property type="entry name" value="AhpC/TSA"/>
</dbReference>
<feature type="transmembrane region" description="Helical" evidence="1">
    <location>
        <begin position="7"/>
        <end position="27"/>
    </location>
</feature>
<dbReference type="SUPFAM" id="SSF52833">
    <property type="entry name" value="Thioredoxin-like"/>
    <property type="match status" value="1"/>
</dbReference>
<evidence type="ECO:0000259" key="2">
    <source>
        <dbReference type="Pfam" id="PF00578"/>
    </source>
</evidence>
<reference evidence="3 4" key="1">
    <citation type="journal article" date="2010" name="Nature">
        <title>The Ectocarpus genome and the independent evolution of multicellularity in brown algae.</title>
        <authorList>
            <person name="Cock J.M."/>
            <person name="Sterck L."/>
            <person name="Rouze P."/>
            <person name="Scornet D."/>
            <person name="Allen A.E."/>
            <person name="Amoutzias G."/>
            <person name="Anthouard V."/>
            <person name="Artiguenave F."/>
            <person name="Aury J.M."/>
            <person name="Badger J.H."/>
            <person name="Beszteri B."/>
            <person name="Billiau K."/>
            <person name="Bonnet E."/>
            <person name="Bothwell J.H."/>
            <person name="Bowler C."/>
            <person name="Boyen C."/>
            <person name="Brownlee C."/>
            <person name="Carrano C.J."/>
            <person name="Charrier B."/>
            <person name="Cho G.Y."/>
            <person name="Coelho S.M."/>
            <person name="Collen J."/>
            <person name="Corre E."/>
            <person name="Da Silva C."/>
            <person name="Delage L."/>
            <person name="Delaroque N."/>
            <person name="Dittami S.M."/>
            <person name="Doulbeau S."/>
            <person name="Elias M."/>
            <person name="Farnham G."/>
            <person name="Gachon C.M."/>
            <person name="Gschloessl B."/>
            <person name="Heesch S."/>
            <person name="Jabbari K."/>
            <person name="Jubin C."/>
            <person name="Kawai H."/>
            <person name="Kimura K."/>
            <person name="Kloareg B."/>
            <person name="Kupper F.C."/>
            <person name="Lang D."/>
            <person name="Le Bail A."/>
            <person name="Leblanc C."/>
            <person name="Lerouge P."/>
            <person name="Lohr M."/>
            <person name="Lopez P.J."/>
            <person name="Martens C."/>
            <person name="Maumus F."/>
            <person name="Michel G."/>
            <person name="Miranda-Saavedra D."/>
            <person name="Morales J."/>
            <person name="Moreau H."/>
            <person name="Motomura T."/>
            <person name="Nagasato C."/>
            <person name="Napoli C.A."/>
            <person name="Nelson D.R."/>
            <person name="Nyvall-Collen P."/>
            <person name="Peters A.F."/>
            <person name="Pommier C."/>
            <person name="Potin P."/>
            <person name="Poulain J."/>
            <person name="Quesneville H."/>
            <person name="Read B."/>
            <person name="Rensing S.A."/>
            <person name="Ritter A."/>
            <person name="Rousvoal S."/>
            <person name="Samanta M."/>
            <person name="Samson G."/>
            <person name="Schroeder D.C."/>
            <person name="Segurens B."/>
            <person name="Strittmatter M."/>
            <person name="Tonon T."/>
            <person name="Tregear J.W."/>
            <person name="Valentin K."/>
            <person name="von Dassow P."/>
            <person name="Yamagishi T."/>
            <person name="Van de Peer Y."/>
            <person name="Wincker P."/>
        </authorList>
    </citation>
    <scope>NUCLEOTIDE SEQUENCE [LARGE SCALE GENOMIC DNA]</scope>
    <source>
        <strain evidence="4">Ec32 / CCAP1310/4</strain>
    </source>
</reference>
<feature type="domain" description="Alkyl hydroperoxide reductase subunit C/ Thiol specific antioxidant" evidence="2">
    <location>
        <begin position="108"/>
        <end position="199"/>
    </location>
</feature>
<evidence type="ECO:0000313" key="4">
    <source>
        <dbReference type="Proteomes" id="UP000002630"/>
    </source>
</evidence>
<evidence type="ECO:0000256" key="1">
    <source>
        <dbReference type="SAM" id="Phobius"/>
    </source>
</evidence>
<dbReference type="InterPro" id="IPR036249">
    <property type="entry name" value="Thioredoxin-like_sf"/>
</dbReference>
<protein>
    <submittedName>
        <fullName evidence="3">Thioredoxin-like</fullName>
    </submittedName>
</protein>
<keyword evidence="1" id="KW-1133">Transmembrane helix</keyword>
<dbReference type="Proteomes" id="UP000002630">
    <property type="component" value="Unassembled WGS sequence"/>
</dbReference>
<dbReference type="OrthoDB" id="10299398at2759"/>
<dbReference type="AlphaFoldDB" id="D7G0V8"/>
<name>D7G0V8_ECTSI</name>
<proteinExistence type="predicted"/>